<feature type="region of interest" description="Disordered" evidence="1">
    <location>
        <begin position="54"/>
        <end position="93"/>
    </location>
</feature>
<feature type="region of interest" description="Disordered" evidence="1">
    <location>
        <begin position="1"/>
        <end position="27"/>
    </location>
</feature>
<protein>
    <submittedName>
        <fullName evidence="2">Uncharacterized protein</fullName>
    </submittedName>
</protein>
<gene>
    <name evidence="2" type="ORF">LTRI10_LOCUS13094</name>
</gene>
<reference evidence="2 3" key="1">
    <citation type="submission" date="2024-04" db="EMBL/GenBank/DDBJ databases">
        <authorList>
            <person name="Fracassetti M."/>
        </authorList>
    </citation>
    <scope>NUCLEOTIDE SEQUENCE [LARGE SCALE GENOMIC DNA]</scope>
</reference>
<proteinExistence type="predicted"/>
<keyword evidence="3" id="KW-1185">Reference proteome</keyword>
<name>A0AAV2DDX7_9ROSI</name>
<evidence type="ECO:0000313" key="3">
    <source>
        <dbReference type="Proteomes" id="UP001497516"/>
    </source>
</evidence>
<accession>A0AAV2DDX7</accession>
<evidence type="ECO:0000256" key="1">
    <source>
        <dbReference type="SAM" id="MobiDB-lite"/>
    </source>
</evidence>
<dbReference type="EMBL" id="OZ034815">
    <property type="protein sequence ID" value="CAL1371007.1"/>
    <property type="molecule type" value="Genomic_DNA"/>
</dbReference>
<organism evidence="2 3">
    <name type="scientific">Linum trigynum</name>
    <dbReference type="NCBI Taxonomy" id="586398"/>
    <lineage>
        <taxon>Eukaryota</taxon>
        <taxon>Viridiplantae</taxon>
        <taxon>Streptophyta</taxon>
        <taxon>Embryophyta</taxon>
        <taxon>Tracheophyta</taxon>
        <taxon>Spermatophyta</taxon>
        <taxon>Magnoliopsida</taxon>
        <taxon>eudicotyledons</taxon>
        <taxon>Gunneridae</taxon>
        <taxon>Pentapetalae</taxon>
        <taxon>rosids</taxon>
        <taxon>fabids</taxon>
        <taxon>Malpighiales</taxon>
        <taxon>Linaceae</taxon>
        <taxon>Linum</taxon>
    </lineage>
</organism>
<feature type="compositionally biased region" description="Polar residues" evidence="1">
    <location>
        <begin position="83"/>
        <end position="93"/>
    </location>
</feature>
<dbReference type="AlphaFoldDB" id="A0AAV2DDX7"/>
<evidence type="ECO:0000313" key="2">
    <source>
        <dbReference type="EMBL" id="CAL1371007.1"/>
    </source>
</evidence>
<dbReference type="Proteomes" id="UP001497516">
    <property type="component" value="Chromosome 2"/>
</dbReference>
<sequence>MMGRTAHVRESVTAKEQGPVGSRGGVQQYKTNKQTNWAKRARIARAHCTHNGGIVPDCPFSLSSQPSGRRPHRPPVGGERSRIVTTSTTGPHATTLSEMKSQRQLSCGGHVAFVGNTRTGTGQRAVMIDWWEWEGTRGV</sequence>